<reference evidence="1" key="1">
    <citation type="submission" date="2020-11" db="EMBL/GenBank/DDBJ databases">
        <title>Whole-genome analyses of Nonomuraea sp. K274.</title>
        <authorList>
            <person name="Veyisoglu A."/>
        </authorList>
    </citation>
    <scope>NUCLEOTIDE SEQUENCE</scope>
    <source>
        <strain evidence="1">K274</strain>
    </source>
</reference>
<evidence type="ECO:0000313" key="2">
    <source>
        <dbReference type="Proteomes" id="UP000605361"/>
    </source>
</evidence>
<dbReference type="Proteomes" id="UP000605361">
    <property type="component" value="Unassembled WGS sequence"/>
</dbReference>
<proteinExistence type="predicted"/>
<protein>
    <submittedName>
        <fullName evidence="1">Uncharacterized protein</fullName>
    </submittedName>
</protein>
<dbReference type="AlphaFoldDB" id="A0A931AA26"/>
<name>A0A931AA26_9ACTN</name>
<dbReference type="Pfam" id="PF19953">
    <property type="entry name" value="EACC1"/>
    <property type="match status" value="1"/>
</dbReference>
<gene>
    <name evidence="1" type="ORF">ITP53_07420</name>
</gene>
<accession>A0A931AA26</accession>
<dbReference type="RefSeq" id="WP_195894549.1">
    <property type="nucleotide sequence ID" value="NZ_JADOGI010000015.1"/>
</dbReference>
<sequence>MSINIRITGYKADQELRSLYAWLRDEPNVRQHANIRLLSREPQPDEMGDTLDLITLIVTSGLQLPGLADVIRGWLQTRRHKSTVIIEKGDLKIELSEATADDVVKILAATKDHD</sequence>
<comment type="caution">
    <text evidence="1">The sequence shown here is derived from an EMBL/GenBank/DDBJ whole genome shotgun (WGS) entry which is preliminary data.</text>
</comment>
<keyword evidence="2" id="KW-1185">Reference proteome</keyword>
<dbReference type="InterPro" id="IPR045428">
    <property type="entry name" value="EACC1"/>
</dbReference>
<dbReference type="EMBL" id="JADOGI010000015">
    <property type="protein sequence ID" value="MBF8185567.1"/>
    <property type="molecule type" value="Genomic_DNA"/>
</dbReference>
<evidence type="ECO:0000313" key="1">
    <source>
        <dbReference type="EMBL" id="MBF8185567.1"/>
    </source>
</evidence>
<organism evidence="1 2">
    <name type="scientific">Nonomuraea cypriaca</name>
    <dbReference type="NCBI Taxonomy" id="1187855"/>
    <lineage>
        <taxon>Bacteria</taxon>
        <taxon>Bacillati</taxon>
        <taxon>Actinomycetota</taxon>
        <taxon>Actinomycetes</taxon>
        <taxon>Streptosporangiales</taxon>
        <taxon>Streptosporangiaceae</taxon>
        <taxon>Nonomuraea</taxon>
    </lineage>
</organism>